<feature type="transmembrane region" description="Helical" evidence="1">
    <location>
        <begin position="27"/>
        <end position="48"/>
    </location>
</feature>
<name>A0ABM8M9F0_9GAMM</name>
<keyword evidence="1" id="KW-1133">Transmembrane helix</keyword>
<organism evidence="2 3">
    <name type="scientific">Bathymodiolus thermophilus thioautotrophic gill symbiont</name>
    <dbReference type="NCBI Taxonomy" id="2360"/>
    <lineage>
        <taxon>Bacteria</taxon>
        <taxon>Pseudomonadati</taxon>
        <taxon>Pseudomonadota</taxon>
        <taxon>Gammaproteobacteria</taxon>
        <taxon>sulfur-oxidizing symbionts</taxon>
    </lineage>
</organism>
<evidence type="ECO:0000313" key="2">
    <source>
        <dbReference type="EMBL" id="CAB5506625.1"/>
    </source>
</evidence>
<gene>
    <name evidence="2" type="ORF">AZO1586I_1641</name>
</gene>
<dbReference type="Proteomes" id="UP000626656">
    <property type="component" value="Unassembled WGS sequence"/>
</dbReference>
<keyword evidence="1" id="KW-0812">Transmembrane</keyword>
<protein>
    <submittedName>
        <fullName evidence="2">Uncharacterized protein</fullName>
    </submittedName>
</protein>
<keyword evidence="1" id="KW-0472">Membrane</keyword>
<evidence type="ECO:0000256" key="1">
    <source>
        <dbReference type="SAM" id="Phobius"/>
    </source>
</evidence>
<comment type="caution">
    <text evidence="2">The sequence shown here is derived from an EMBL/GenBank/DDBJ whole genome shotgun (WGS) entry which is preliminary data.</text>
</comment>
<evidence type="ECO:0000313" key="3">
    <source>
        <dbReference type="Proteomes" id="UP000626656"/>
    </source>
</evidence>
<sequence length="75" mass="8988">MCFHPMGEEVFWLKSLYQLGFVCFFDFYFWIRAFCLLCKISVISYKILIKTIKKPRIRAGFLSFTKSDLISQFLL</sequence>
<keyword evidence="3" id="KW-1185">Reference proteome</keyword>
<dbReference type="EMBL" id="CAHJWF010000340">
    <property type="protein sequence ID" value="CAB5506625.1"/>
    <property type="molecule type" value="Genomic_DNA"/>
</dbReference>
<proteinExistence type="predicted"/>
<reference evidence="2 3" key="1">
    <citation type="submission" date="2020-05" db="EMBL/GenBank/DDBJ databases">
        <authorList>
            <person name="Petersen J."/>
            <person name="Sayavedra L."/>
        </authorList>
    </citation>
    <scope>NUCLEOTIDE SEQUENCE [LARGE SCALE GENOMIC DNA]</scope>
    <source>
        <strain evidence="2">B azoricus SOX ET2 1586I</strain>
    </source>
</reference>
<accession>A0ABM8M9F0</accession>